<comment type="caution">
    <text evidence="1">The sequence shown here is derived from an EMBL/GenBank/DDBJ whole genome shotgun (WGS) entry which is preliminary data.</text>
</comment>
<evidence type="ECO:0000313" key="1">
    <source>
        <dbReference type="EMBL" id="KAK2832687.1"/>
    </source>
</evidence>
<dbReference type="Proteomes" id="UP001187415">
    <property type="component" value="Unassembled WGS sequence"/>
</dbReference>
<organism evidence="1 2">
    <name type="scientific">Channa striata</name>
    <name type="common">Snakehead murrel</name>
    <name type="synonym">Ophicephalus striatus</name>
    <dbReference type="NCBI Taxonomy" id="64152"/>
    <lineage>
        <taxon>Eukaryota</taxon>
        <taxon>Metazoa</taxon>
        <taxon>Chordata</taxon>
        <taxon>Craniata</taxon>
        <taxon>Vertebrata</taxon>
        <taxon>Euteleostomi</taxon>
        <taxon>Actinopterygii</taxon>
        <taxon>Neopterygii</taxon>
        <taxon>Teleostei</taxon>
        <taxon>Neoteleostei</taxon>
        <taxon>Acanthomorphata</taxon>
        <taxon>Anabantaria</taxon>
        <taxon>Anabantiformes</taxon>
        <taxon>Channoidei</taxon>
        <taxon>Channidae</taxon>
        <taxon>Channa</taxon>
    </lineage>
</organism>
<sequence length="262" mass="29275">MRDRSGLSQVLFPWKRRVARGRTLRREKPRTPGSIPVGLRARAHGRRVQVADPIARDPLHSLGHRNASCFVNTYYKGDDRFASAAVGDVPGTGSRMGSPCPNSKAFATWCELPTSLGSSQPTPFSDRVSLRRSPVISEDLRISFMEWARQDKEGTSCMSIAVQYTLYYHARHKKYKLMFHRLAMDRLDEATRWLVVARALHAGALEHHTQGPLFSSTEKAVSYLCGFWDKGCGSARDKECAAAAAAGRDYFYHQESVRGTIG</sequence>
<gene>
    <name evidence="1" type="ORF">Q5P01_016576</name>
</gene>
<keyword evidence="2" id="KW-1185">Reference proteome</keyword>
<name>A0AA88SGC2_CHASR</name>
<accession>A0AA88SGC2</accession>
<evidence type="ECO:0000313" key="2">
    <source>
        <dbReference type="Proteomes" id="UP001187415"/>
    </source>
</evidence>
<proteinExistence type="predicted"/>
<dbReference type="AlphaFoldDB" id="A0AA88SGC2"/>
<reference evidence="1" key="1">
    <citation type="submission" date="2023-07" db="EMBL/GenBank/DDBJ databases">
        <title>Chromosome-level Genome Assembly of Striped Snakehead (Channa striata).</title>
        <authorList>
            <person name="Liu H."/>
        </authorList>
    </citation>
    <scope>NUCLEOTIDE SEQUENCE</scope>
    <source>
        <strain evidence="1">Gz</strain>
        <tissue evidence="1">Muscle</tissue>
    </source>
</reference>
<dbReference type="EMBL" id="JAUPFM010000013">
    <property type="protein sequence ID" value="KAK2832687.1"/>
    <property type="molecule type" value="Genomic_DNA"/>
</dbReference>
<protein>
    <submittedName>
        <fullName evidence="1">Uncharacterized protein</fullName>
    </submittedName>
</protein>